<accession>A0AAV0DW00</accession>
<comment type="caution">
    <text evidence="12">The sequence shown here is derived from an EMBL/GenBank/DDBJ whole genome shotgun (WGS) entry which is preliminary data.</text>
</comment>
<comment type="similarity">
    <text evidence="5">Belongs to the protein-tyrosine phosphatase family. Atypical dual-specificity phosphatase Siw14-like subfamily.</text>
</comment>
<dbReference type="Proteomes" id="UP001152523">
    <property type="component" value="Unassembled WGS sequence"/>
</dbReference>
<proteinExistence type="inferred from homology"/>
<feature type="domain" description="Tyrosine-protein phosphatase" evidence="11">
    <location>
        <begin position="42"/>
        <end position="191"/>
    </location>
</feature>
<evidence type="ECO:0000256" key="3">
    <source>
        <dbReference type="ARBA" id="ARBA00022490"/>
    </source>
</evidence>
<reference evidence="12" key="1">
    <citation type="submission" date="2022-07" db="EMBL/GenBank/DDBJ databases">
        <authorList>
            <person name="Macas J."/>
            <person name="Novak P."/>
            <person name="Neumann P."/>
        </authorList>
    </citation>
    <scope>NUCLEOTIDE SEQUENCE</scope>
</reference>
<dbReference type="Gene3D" id="3.90.190.10">
    <property type="entry name" value="Protein tyrosine phosphatase superfamily"/>
    <property type="match status" value="1"/>
</dbReference>
<keyword evidence="13" id="KW-1185">Reference proteome</keyword>
<dbReference type="InterPro" id="IPR029021">
    <property type="entry name" value="Prot-tyrosine_phosphatase-like"/>
</dbReference>
<dbReference type="GO" id="GO:0005737">
    <property type="term" value="C:cytoplasm"/>
    <property type="evidence" value="ECO:0007669"/>
    <property type="project" value="UniProtKB-SubCell"/>
</dbReference>
<evidence type="ECO:0000256" key="5">
    <source>
        <dbReference type="ARBA" id="ARBA00044949"/>
    </source>
</evidence>
<comment type="catalytic activity">
    <reaction evidence="8">
        <text>1,5-bis(diphospho)-1D-myo-inositol 2,3,4,6-tetrakisphosphate + H2O = 1-diphospho-1D-myo-inositol 2,3,4,5,6-pentakisphosphate + phosphate + 2 H(+)</text>
        <dbReference type="Rhea" id="RHEA:79699"/>
        <dbReference type="ChEBI" id="CHEBI:15377"/>
        <dbReference type="ChEBI" id="CHEBI:15378"/>
        <dbReference type="ChEBI" id="CHEBI:43474"/>
        <dbReference type="ChEBI" id="CHEBI:74946"/>
        <dbReference type="ChEBI" id="CHEBI:77983"/>
        <dbReference type="EC" id="3.6.1.52"/>
    </reaction>
    <physiologicalReaction direction="left-to-right" evidence="8">
        <dbReference type="Rhea" id="RHEA:79700"/>
    </physiologicalReaction>
</comment>
<dbReference type="EC" id="3.6.1.52" evidence="2"/>
<keyword evidence="4" id="KW-0378">Hydrolase</keyword>
<dbReference type="SUPFAM" id="SSF52799">
    <property type="entry name" value="(Phosphotyrosine protein) phosphatases II"/>
    <property type="match status" value="1"/>
</dbReference>
<name>A0AAV0DW00_9ASTE</name>
<dbReference type="FunFam" id="3.90.190.10:FF:000035">
    <property type="entry name" value="Tyrosine phosphatase, putative"/>
    <property type="match status" value="1"/>
</dbReference>
<keyword evidence="3" id="KW-0963">Cytoplasm</keyword>
<dbReference type="GO" id="GO:0052847">
    <property type="term" value="F:inositol-1,5-bisdiphosphate-2,3,4,6-tetrakisphosphate 5-diphosphatase activity"/>
    <property type="evidence" value="ECO:0007669"/>
    <property type="project" value="UniProtKB-ARBA"/>
</dbReference>
<dbReference type="InterPro" id="IPR004861">
    <property type="entry name" value="Siw14-like"/>
</dbReference>
<comment type="catalytic activity">
    <reaction evidence="7">
        <text>3,5-bis(diphospho)-1D-myo-inositol 1,2,4,6-tetrakisphosphate + H2O = 3-diphospho-1D-myo-inositol 1,2,4,5,6-pentakisphosphate + phosphate + 2 H(+)</text>
        <dbReference type="Rhea" id="RHEA:56312"/>
        <dbReference type="ChEBI" id="CHEBI:15377"/>
        <dbReference type="ChEBI" id="CHEBI:15378"/>
        <dbReference type="ChEBI" id="CHEBI:43474"/>
        <dbReference type="ChEBI" id="CHEBI:140372"/>
        <dbReference type="ChEBI" id="CHEBI:140374"/>
        <dbReference type="EC" id="3.6.1.52"/>
    </reaction>
    <physiologicalReaction direction="left-to-right" evidence="7">
        <dbReference type="Rhea" id="RHEA:56313"/>
    </physiologicalReaction>
</comment>
<sequence>MGLHELSERERKREGTMGLILEGEGDEIPSTRDDDVLLPPSNFSAVEGQCIYRSGLPQPSSFAFLRSLNLSSVIYLCQEPYPEENKEFIRLNNIKLFHFGIDGTKEPSSIPISTITEALRVLIDVRNHPVLIHCKRGKHRTGCLVGCLRKLQNWRLASVLEEYRHFAGTKWRENDIFFLEAYDVSCIRHCLQSLIYRYYASTRNRRILSKEDGLKKTRIASI</sequence>
<dbReference type="InterPro" id="IPR020422">
    <property type="entry name" value="TYR_PHOSPHATASE_DUAL_dom"/>
</dbReference>
<evidence type="ECO:0000313" key="13">
    <source>
        <dbReference type="Proteomes" id="UP001152523"/>
    </source>
</evidence>
<feature type="region of interest" description="Disordered" evidence="10">
    <location>
        <begin position="1"/>
        <end position="32"/>
    </location>
</feature>
<evidence type="ECO:0000256" key="9">
    <source>
        <dbReference type="ARBA" id="ARBA00048424"/>
    </source>
</evidence>
<dbReference type="PROSITE" id="PS00383">
    <property type="entry name" value="TYR_PHOSPHATASE_1"/>
    <property type="match status" value="1"/>
</dbReference>
<organism evidence="12 13">
    <name type="scientific">Cuscuta epithymum</name>
    <dbReference type="NCBI Taxonomy" id="186058"/>
    <lineage>
        <taxon>Eukaryota</taxon>
        <taxon>Viridiplantae</taxon>
        <taxon>Streptophyta</taxon>
        <taxon>Embryophyta</taxon>
        <taxon>Tracheophyta</taxon>
        <taxon>Spermatophyta</taxon>
        <taxon>Magnoliopsida</taxon>
        <taxon>eudicotyledons</taxon>
        <taxon>Gunneridae</taxon>
        <taxon>Pentapetalae</taxon>
        <taxon>asterids</taxon>
        <taxon>lamiids</taxon>
        <taxon>Solanales</taxon>
        <taxon>Convolvulaceae</taxon>
        <taxon>Cuscuteae</taxon>
        <taxon>Cuscuta</taxon>
        <taxon>Cuscuta subgen. Cuscuta</taxon>
    </lineage>
</organism>
<dbReference type="PANTHER" id="PTHR31126">
    <property type="entry name" value="TYROSINE-PROTEIN PHOSPHATASE"/>
    <property type="match status" value="1"/>
</dbReference>
<dbReference type="AlphaFoldDB" id="A0AAV0DW00"/>
<evidence type="ECO:0000256" key="4">
    <source>
        <dbReference type="ARBA" id="ARBA00022801"/>
    </source>
</evidence>
<evidence type="ECO:0000256" key="1">
    <source>
        <dbReference type="ARBA" id="ARBA00004496"/>
    </source>
</evidence>
<evidence type="ECO:0000256" key="8">
    <source>
        <dbReference type="ARBA" id="ARBA00047927"/>
    </source>
</evidence>
<evidence type="ECO:0000256" key="10">
    <source>
        <dbReference type="SAM" id="MobiDB-lite"/>
    </source>
</evidence>
<protein>
    <recommendedName>
        <fullName evidence="2">diphosphoinositol-polyphosphate diphosphatase</fullName>
        <ecNumber evidence="2">3.6.1.52</ecNumber>
    </recommendedName>
</protein>
<dbReference type="GO" id="GO:0016791">
    <property type="term" value="F:phosphatase activity"/>
    <property type="evidence" value="ECO:0007669"/>
    <property type="project" value="InterPro"/>
</dbReference>
<evidence type="ECO:0000256" key="7">
    <source>
        <dbReference type="ARBA" id="ARBA00047562"/>
    </source>
</evidence>
<evidence type="ECO:0000259" key="11">
    <source>
        <dbReference type="PROSITE" id="PS50054"/>
    </source>
</evidence>
<evidence type="ECO:0000313" key="12">
    <source>
        <dbReference type="EMBL" id="CAH9109817.1"/>
    </source>
</evidence>
<dbReference type="PRINTS" id="PR01911">
    <property type="entry name" value="PFDSPHPHTASE"/>
</dbReference>
<dbReference type="InterPro" id="IPR016130">
    <property type="entry name" value="Tyr_Pase_AS"/>
</dbReference>
<comment type="subcellular location">
    <subcellularLocation>
        <location evidence="1">Cytoplasm</location>
    </subcellularLocation>
</comment>
<gene>
    <name evidence="12" type="ORF">CEPIT_LOCUS18919</name>
</gene>
<dbReference type="PANTHER" id="PTHR31126:SF46">
    <property type="entry name" value="TYROSINE-PROTEIN PHOSPHATASE DSP5"/>
    <property type="match status" value="1"/>
</dbReference>
<dbReference type="Pfam" id="PF03162">
    <property type="entry name" value="Y_phosphatase2"/>
    <property type="match status" value="1"/>
</dbReference>
<evidence type="ECO:0000256" key="2">
    <source>
        <dbReference type="ARBA" id="ARBA00012527"/>
    </source>
</evidence>
<dbReference type="InterPro" id="IPR020428">
    <property type="entry name" value="PFA-DSPs"/>
</dbReference>
<dbReference type="EMBL" id="CAMAPF010000158">
    <property type="protein sequence ID" value="CAH9109817.1"/>
    <property type="molecule type" value="Genomic_DNA"/>
</dbReference>
<evidence type="ECO:0000256" key="6">
    <source>
        <dbReference type="ARBA" id="ARBA00047342"/>
    </source>
</evidence>
<dbReference type="GO" id="GO:0052845">
    <property type="term" value="F:inositol-5-diphosphate-1,2,3,4,6-pentakisphosphate diphosphatase activity"/>
    <property type="evidence" value="ECO:0007669"/>
    <property type="project" value="UniProtKB-ARBA"/>
</dbReference>
<comment type="catalytic activity">
    <reaction evidence="9">
        <text>6-diphospho-1D-myo-inositol pentakisphosphate + H2O = 1D-myo-inositol hexakisphosphate + phosphate + H(+)</text>
        <dbReference type="Rhea" id="RHEA:79703"/>
        <dbReference type="ChEBI" id="CHEBI:15377"/>
        <dbReference type="ChEBI" id="CHEBI:15378"/>
        <dbReference type="ChEBI" id="CHEBI:43474"/>
        <dbReference type="ChEBI" id="CHEBI:58130"/>
        <dbReference type="ChEBI" id="CHEBI:230534"/>
        <dbReference type="EC" id="3.6.1.52"/>
    </reaction>
    <physiologicalReaction direction="left-to-right" evidence="9">
        <dbReference type="Rhea" id="RHEA:79704"/>
    </physiologicalReaction>
</comment>
<dbReference type="PROSITE" id="PS50054">
    <property type="entry name" value="TYR_PHOSPHATASE_DUAL"/>
    <property type="match status" value="1"/>
</dbReference>
<comment type="catalytic activity">
    <reaction evidence="6">
        <text>5-diphospho-1D-myo-inositol 1,2,3,4,6-pentakisphosphate + H2O = 1D-myo-inositol hexakisphosphate + phosphate + H(+)</text>
        <dbReference type="Rhea" id="RHEA:22384"/>
        <dbReference type="ChEBI" id="CHEBI:15377"/>
        <dbReference type="ChEBI" id="CHEBI:15378"/>
        <dbReference type="ChEBI" id="CHEBI:43474"/>
        <dbReference type="ChEBI" id="CHEBI:58130"/>
        <dbReference type="ChEBI" id="CHEBI:58628"/>
        <dbReference type="EC" id="3.6.1.52"/>
    </reaction>
    <physiologicalReaction direction="left-to-right" evidence="6">
        <dbReference type="Rhea" id="RHEA:22385"/>
    </physiologicalReaction>
</comment>
<feature type="compositionally biased region" description="Basic and acidic residues" evidence="10">
    <location>
        <begin position="1"/>
        <end position="15"/>
    </location>
</feature>